<keyword evidence="9 11" id="KW-0072">Autophagy</keyword>
<dbReference type="Proteomes" id="UP001159428">
    <property type="component" value="Unassembled WGS sequence"/>
</dbReference>
<dbReference type="GO" id="GO:0034274">
    <property type="term" value="C:Atg12-Atg5-Atg16 complex"/>
    <property type="evidence" value="ECO:0007669"/>
    <property type="project" value="TreeGrafter"/>
</dbReference>
<sequence length="135" mass="15012">MADGGTAEESLELAERQRKMSAATQPVSVDNHNSQPQKSEAAKKSLKKKVEVLLKAAGDAPIMVKKKWVVDGSKQVSYIIEFIRKYIKCEPQDSLFVYVGQCFAPTPDQTLQNLYDCFGADGKLVLHYCKTQAWG</sequence>
<dbReference type="GO" id="GO:0000421">
    <property type="term" value="C:autophagosome membrane"/>
    <property type="evidence" value="ECO:0007669"/>
    <property type="project" value="TreeGrafter"/>
</dbReference>
<evidence type="ECO:0000256" key="4">
    <source>
        <dbReference type="ARBA" id="ARBA00015875"/>
    </source>
</evidence>
<accession>A0AAU9VVS1</accession>
<evidence type="ECO:0000256" key="2">
    <source>
        <dbReference type="ARBA" id="ARBA00004496"/>
    </source>
</evidence>
<keyword evidence="10" id="KW-0472">Membrane</keyword>
<dbReference type="InterPro" id="IPR029071">
    <property type="entry name" value="Ubiquitin-like_domsf"/>
</dbReference>
<evidence type="ECO:0000256" key="6">
    <source>
        <dbReference type="ARBA" id="ARBA00022499"/>
    </source>
</evidence>
<dbReference type="InterPro" id="IPR007242">
    <property type="entry name" value="Atg12"/>
</dbReference>
<evidence type="ECO:0000313" key="14">
    <source>
        <dbReference type="Proteomes" id="UP001159428"/>
    </source>
</evidence>
<keyword evidence="7 11" id="KW-0833">Ubl conjugation pathway</keyword>
<reference evidence="13 14" key="1">
    <citation type="submission" date="2022-05" db="EMBL/GenBank/DDBJ databases">
        <authorList>
            <consortium name="Genoscope - CEA"/>
            <person name="William W."/>
        </authorList>
    </citation>
    <scope>NUCLEOTIDE SEQUENCE [LARGE SCALE GENOMIC DNA]</scope>
</reference>
<name>A0AAU9VVS1_9CNID</name>
<comment type="subunit">
    <text evidence="11">Forms a conjugate with ATG5.</text>
</comment>
<organism evidence="13 14">
    <name type="scientific">Pocillopora meandrina</name>
    <dbReference type="NCBI Taxonomy" id="46732"/>
    <lineage>
        <taxon>Eukaryota</taxon>
        <taxon>Metazoa</taxon>
        <taxon>Cnidaria</taxon>
        <taxon>Anthozoa</taxon>
        <taxon>Hexacorallia</taxon>
        <taxon>Scleractinia</taxon>
        <taxon>Astrocoeniina</taxon>
        <taxon>Pocilloporidae</taxon>
        <taxon>Pocillopora</taxon>
    </lineage>
</organism>
<dbReference type="FunFam" id="3.10.20.90:FF:000117">
    <property type="entry name" value="Ubiquitin-like protein ATG12"/>
    <property type="match status" value="1"/>
</dbReference>
<dbReference type="SUPFAM" id="SSF54236">
    <property type="entry name" value="Ubiquitin-like"/>
    <property type="match status" value="1"/>
</dbReference>
<proteinExistence type="inferred from homology"/>
<evidence type="ECO:0000256" key="10">
    <source>
        <dbReference type="ARBA" id="ARBA00023136"/>
    </source>
</evidence>
<dbReference type="Pfam" id="PF04110">
    <property type="entry name" value="APG12"/>
    <property type="match status" value="1"/>
</dbReference>
<evidence type="ECO:0000256" key="11">
    <source>
        <dbReference type="RuleBase" id="RU361201"/>
    </source>
</evidence>
<feature type="region of interest" description="Disordered" evidence="12">
    <location>
        <begin position="1"/>
        <end position="44"/>
    </location>
</feature>
<dbReference type="PANTHER" id="PTHR13385:SF0">
    <property type="entry name" value="UBIQUITIN-LIKE PROTEIN ATG12"/>
    <property type="match status" value="1"/>
</dbReference>
<dbReference type="GO" id="GO:0034045">
    <property type="term" value="C:phagophore assembly site membrane"/>
    <property type="evidence" value="ECO:0007669"/>
    <property type="project" value="TreeGrafter"/>
</dbReference>
<comment type="caution">
    <text evidence="13">The sequence shown here is derived from an EMBL/GenBank/DDBJ whole genome shotgun (WGS) entry which is preliminary data.</text>
</comment>
<keyword evidence="14" id="KW-1185">Reference proteome</keyword>
<evidence type="ECO:0000256" key="5">
    <source>
        <dbReference type="ARBA" id="ARBA00022490"/>
    </source>
</evidence>
<evidence type="ECO:0000256" key="8">
    <source>
        <dbReference type="ARBA" id="ARBA00022990"/>
    </source>
</evidence>
<evidence type="ECO:0000313" key="13">
    <source>
        <dbReference type="EMBL" id="CAH3039495.1"/>
    </source>
</evidence>
<protein>
    <recommendedName>
        <fullName evidence="4 11">Ubiquitin-like protein ATG12</fullName>
    </recommendedName>
</protein>
<feature type="compositionally biased region" description="Polar residues" evidence="12">
    <location>
        <begin position="22"/>
        <end position="37"/>
    </location>
</feature>
<dbReference type="AlphaFoldDB" id="A0AAU9VVS1"/>
<dbReference type="GO" id="GO:0000045">
    <property type="term" value="P:autophagosome assembly"/>
    <property type="evidence" value="ECO:0007669"/>
    <property type="project" value="InterPro"/>
</dbReference>
<dbReference type="GO" id="GO:0012505">
    <property type="term" value="C:endomembrane system"/>
    <property type="evidence" value="ECO:0007669"/>
    <property type="project" value="UniProtKB-SubCell"/>
</dbReference>
<comment type="similarity">
    <text evidence="3 11">Belongs to the ATG12 family.</text>
</comment>
<keyword evidence="5" id="KW-0963">Cytoplasm</keyword>
<evidence type="ECO:0000256" key="3">
    <source>
        <dbReference type="ARBA" id="ARBA00007778"/>
    </source>
</evidence>
<dbReference type="CDD" id="cd01612">
    <property type="entry name" value="Ubl_ATG12"/>
    <property type="match status" value="1"/>
</dbReference>
<dbReference type="EMBL" id="CALNXJ010000005">
    <property type="protein sequence ID" value="CAH3039495.1"/>
    <property type="molecule type" value="Genomic_DNA"/>
</dbReference>
<dbReference type="PANTHER" id="PTHR13385">
    <property type="entry name" value="AUTOPHAGY PROTEIN 12"/>
    <property type="match status" value="1"/>
</dbReference>
<keyword evidence="8" id="KW-0007">Acetylation</keyword>
<evidence type="ECO:0000256" key="1">
    <source>
        <dbReference type="ARBA" id="ARBA00004184"/>
    </source>
</evidence>
<comment type="subcellular location">
    <subcellularLocation>
        <location evidence="2">Cytoplasm</location>
    </subcellularLocation>
    <subcellularLocation>
        <location evidence="1">Endomembrane system</location>
        <topology evidence="1">Peripheral membrane protein</topology>
    </subcellularLocation>
</comment>
<dbReference type="GO" id="GO:0097352">
    <property type="term" value="P:autophagosome maturation"/>
    <property type="evidence" value="ECO:0007669"/>
    <property type="project" value="TreeGrafter"/>
</dbReference>
<keyword evidence="6 11" id="KW-1017">Isopeptide bond</keyword>
<dbReference type="GO" id="GO:0000422">
    <property type="term" value="P:autophagy of mitochondrion"/>
    <property type="evidence" value="ECO:0007669"/>
    <property type="project" value="TreeGrafter"/>
</dbReference>
<dbReference type="GO" id="GO:0019776">
    <property type="term" value="F:Atg8-family ligase activity"/>
    <property type="evidence" value="ECO:0007669"/>
    <property type="project" value="TreeGrafter"/>
</dbReference>
<evidence type="ECO:0000256" key="7">
    <source>
        <dbReference type="ARBA" id="ARBA00022786"/>
    </source>
</evidence>
<evidence type="ECO:0000256" key="12">
    <source>
        <dbReference type="SAM" id="MobiDB-lite"/>
    </source>
</evidence>
<dbReference type="Gene3D" id="3.10.20.90">
    <property type="entry name" value="Phosphatidylinositol 3-kinase Catalytic Subunit, Chain A, domain 1"/>
    <property type="match status" value="1"/>
</dbReference>
<comment type="function">
    <text evidence="11">Ubiquitin-like protein involved in autophagic vesicle formation.</text>
</comment>
<dbReference type="GO" id="GO:0061723">
    <property type="term" value="P:glycophagy"/>
    <property type="evidence" value="ECO:0007669"/>
    <property type="project" value="TreeGrafter"/>
</dbReference>
<dbReference type="GO" id="GO:0034727">
    <property type="term" value="P:piecemeal microautophagy of the nucleus"/>
    <property type="evidence" value="ECO:0007669"/>
    <property type="project" value="TreeGrafter"/>
</dbReference>
<gene>
    <name evidence="13" type="ORF">PMEA_00026165</name>
</gene>
<evidence type="ECO:0000256" key="9">
    <source>
        <dbReference type="ARBA" id="ARBA00023006"/>
    </source>
</evidence>